<evidence type="ECO:0000256" key="1">
    <source>
        <dbReference type="SAM" id="MobiDB-lite"/>
    </source>
</evidence>
<evidence type="ECO:0000313" key="2">
    <source>
        <dbReference type="EMBL" id="JAT78580.1"/>
    </source>
</evidence>
<protein>
    <submittedName>
        <fullName evidence="2">Uncharacterized protein</fullName>
    </submittedName>
</protein>
<gene>
    <name evidence="2" type="ORF">g.100211</name>
</gene>
<proteinExistence type="predicted"/>
<sequence>MGSRRAAYCTACPTASGTGQHEPAGQIHGPAGQPRCMYPGHASIPQEQPPRLRRHVQGSRCAVPTQRLPSTSPPLSCLHLSTLTISSPRLLPPSKTNTIEYLPPPGPG</sequence>
<reference evidence="2" key="1">
    <citation type="submission" date="2015-08" db="EMBL/GenBank/DDBJ databases">
        <authorList>
            <person name="Babu N.S."/>
            <person name="Beckwith C.J."/>
            <person name="Beseler K.G."/>
            <person name="Brison A."/>
            <person name="Carone J.V."/>
            <person name="Caskin T.P."/>
            <person name="Diamond M."/>
            <person name="Durham M.E."/>
            <person name="Foxe J.M."/>
            <person name="Go M."/>
            <person name="Henderson B.A."/>
            <person name="Jones I.B."/>
            <person name="McGettigan J.A."/>
            <person name="Micheletti S.J."/>
            <person name="Nasrallah M.E."/>
            <person name="Ortiz D."/>
            <person name="Piller C.R."/>
            <person name="Privatt S.R."/>
            <person name="Schneider S.L."/>
            <person name="Sharp S."/>
            <person name="Smith T.C."/>
            <person name="Stanton J.D."/>
            <person name="Ullery H.E."/>
            <person name="Wilson R.J."/>
            <person name="Serrano M.G."/>
            <person name="Buck G."/>
            <person name="Lee V."/>
            <person name="Wang Y."/>
            <person name="Carvalho R."/>
            <person name="Voegtly L."/>
            <person name="Shi R."/>
            <person name="Duckworth R."/>
            <person name="Johnson A."/>
            <person name="Loviza R."/>
            <person name="Walstead R."/>
            <person name="Shah Z."/>
            <person name="Kiflezghi M."/>
            <person name="Wade K."/>
            <person name="Ball S.L."/>
            <person name="Bradley K.W."/>
            <person name="Asai D.J."/>
            <person name="Bowman C.A."/>
            <person name="Russell D.A."/>
            <person name="Pope W.H."/>
            <person name="Jacobs-Sera D."/>
            <person name="Hendrix R.W."/>
            <person name="Hatfull G.F."/>
        </authorList>
    </citation>
    <scope>NUCLEOTIDE SEQUENCE</scope>
</reference>
<organism evidence="2">
    <name type="scientific">Auxenochlorella protothecoides</name>
    <name type="common">Green microalga</name>
    <name type="synonym">Chlorella protothecoides</name>
    <dbReference type="NCBI Taxonomy" id="3075"/>
    <lineage>
        <taxon>Eukaryota</taxon>
        <taxon>Viridiplantae</taxon>
        <taxon>Chlorophyta</taxon>
        <taxon>core chlorophytes</taxon>
        <taxon>Trebouxiophyceae</taxon>
        <taxon>Chlorellales</taxon>
        <taxon>Chlorellaceae</taxon>
        <taxon>Auxenochlorella</taxon>
    </lineage>
</organism>
<dbReference type="EMBL" id="GDKF01000042">
    <property type="protein sequence ID" value="JAT78580.1"/>
    <property type="molecule type" value="Transcribed_RNA"/>
</dbReference>
<name>A0A1D2AH91_AUXPR</name>
<dbReference type="AlphaFoldDB" id="A0A1D2AH91"/>
<accession>A0A1D2AH91</accession>
<feature type="region of interest" description="Disordered" evidence="1">
    <location>
        <begin position="89"/>
        <end position="108"/>
    </location>
</feature>
<feature type="region of interest" description="Disordered" evidence="1">
    <location>
        <begin position="13"/>
        <end position="75"/>
    </location>
</feature>